<dbReference type="PATRIC" id="fig|1300342.3.peg.375"/>
<feature type="transmembrane region" description="Helical" evidence="1">
    <location>
        <begin position="294"/>
        <end position="317"/>
    </location>
</feature>
<evidence type="ECO:0000313" key="3">
    <source>
        <dbReference type="EMBL" id="ANB16423.1"/>
    </source>
</evidence>
<feature type="transmembrane region" description="Helical" evidence="1">
    <location>
        <begin position="223"/>
        <end position="243"/>
    </location>
</feature>
<dbReference type="GO" id="GO:0016747">
    <property type="term" value="F:acyltransferase activity, transferring groups other than amino-acyl groups"/>
    <property type="evidence" value="ECO:0007669"/>
    <property type="project" value="InterPro"/>
</dbReference>
<feature type="transmembrane region" description="Helical" evidence="1">
    <location>
        <begin position="353"/>
        <end position="374"/>
    </location>
</feature>
<feature type="domain" description="Acyltransferase 3" evidence="2">
    <location>
        <begin position="13"/>
        <end position="374"/>
    </location>
</feature>
<evidence type="ECO:0000256" key="1">
    <source>
        <dbReference type="SAM" id="Phobius"/>
    </source>
</evidence>
<gene>
    <name evidence="3" type="ORF">I596_386</name>
</gene>
<feature type="transmembrane region" description="Helical" evidence="1">
    <location>
        <begin position="100"/>
        <end position="121"/>
    </location>
</feature>
<dbReference type="AlphaFoldDB" id="A0A167GCX9"/>
<dbReference type="PANTHER" id="PTHR36927">
    <property type="entry name" value="BLR4337 PROTEIN"/>
    <property type="match status" value="1"/>
</dbReference>
<dbReference type="Pfam" id="PF01757">
    <property type="entry name" value="Acyl_transf_3"/>
    <property type="match status" value="1"/>
</dbReference>
<feature type="transmembrane region" description="Helical" evidence="1">
    <location>
        <begin position="182"/>
        <end position="203"/>
    </location>
</feature>
<dbReference type="InterPro" id="IPR050623">
    <property type="entry name" value="Glucan_succinyl_AcylTrfase"/>
</dbReference>
<name>A0A167GCX9_9GAMM</name>
<feature type="transmembrane region" description="Helical" evidence="1">
    <location>
        <begin position="255"/>
        <end position="274"/>
    </location>
</feature>
<organism evidence="3 4">
    <name type="scientific">Dokdonella koreensis DS-123</name>
    <dbReference type="NCBI Taxonomy" id="1300342"/>
    <lineage>
        <taxon>Bacteria</taxon>
        <taxon>Pseudomonadati</taxon>
        <taxon>Pseudomonadota</taxon>
        <taxon>Gammaproteobacteria</taxon>
        <taxon>Lysobacterales</taxon>
        <taxon>Rhodanobacteraceae</taxon>
        <taxon>Dokdonella</taxon>
    </lineage>
</organism>
<dbReference type="KEGG" id="dko:I596_386"/>
<dbReference type="STRING" id="1300342.I596_386"/>
<protein>
    <submittedName>
        <fullName evidence="3">Glucans biosynthesis protein C</fullName>
    </submittedName>
</protein>
<keyword evidence="1" id="KW-0812">Transmembrane</keyword>
<feature type="transmembrane region" description="Helical" evidence="1">
    <location>
        <begin position="329"/>
        <end position="347"/>
    </location>
</feature>
<dbReference type="EMBL" id="CP015249">
    <property type="protein sequence ID" value="ANB16423.1"/>
    <property type="molecule type" value="Genomic_DNA"/>
</dbReference>
<dbReference type="Proteomes" id="UP000076830">
    <property type="component" value="Chromosome"/>
</dbReference>
<dbReference type="PANTHER" id="PTHR36927:SF1">
    <property type="entry name" value="MDO-LIKE PROTEIN"/>
    <property type="match status" value="1"/>
</dbReference>
<sequence>MSTLETDRSERLHGLDALRGGALLLGVVLHAALAFFPTPVWLVTDPATSPVAGVLFFAIHVFRMATFFVIAGLFAHLLLQRRGVAGFVKDRLLRIAGPLLAFWWLVLGCIVAVIVWNAWIQTGGNLPSEAPPGPKFTPDDFPLTHLWFLWVLLLFYVAFLALRLPLVRYDHTGTWARAGDRLAGALAGPLGPFVLAVPLALALYRTPKWIAFFGVPTPDQALIPNPAALTAFGVAFGFGILLARRRDLLVRIAAGWPLYLGLALAVTAGALVLAGGPGPRLVPLTAPGPKAAAAAVYALAVYASSFAALALALRFAAGYSALRRYLADASYWVYIVHLPLVMAGQVLVQGLAWPWWLKLAAVVVGTMAIALASYEGLIRHSFMGLWLNGRRVARRGPAPAPVPPPLVTGQ</sequence>
<keyword evidence="1" id="KW-0472">Membrane</keyword>
<keyword evidence="1" id="KW-1133">Transmembrane helix</keyword>
<keyword evidence="4" id="KW-1185">Reference proteome</keyword>
<dbReference type="RefSeq" id="WP_067643317.1">
    <property type="nucleotide sequence ID" value="NZ_CP015249.1"/>
</dbReference>
<evidence type="ECO:0000313" key="4">
    <source>
        <dbReference type="Proteomes" id="UP000076830"/>
    </source>
</evidence>
<accession>A0A167GCX9</accession>
<dbReference type="InterPro" id="IPR002656">
    <property type="entry name" value="Acyl_transf_3_dom"/>
</dbReference>
<feature type="transmembrane region" description="Helical" evidence="1">
    <location>
        <begin position="141"/>
        <end position="162"/>
    </location>
</feature>
<proteinExistence type="predicted"/>
<evidence type="ECO:0000259" key="2">
    <source>
        <dbReference type="Pfam" id="PF01757"/>
    </source>
</evidence>
<feature type="transmembrane region" description="Helical" evidence="1">
    <location>
        <begin position="21"/>
        <end position="42"/>
    </location>
</feature>
<feature type="transmembrane region" description="Helical" evidence="1">
    <location>
        <begin position="54"/>
        <end position="79"/>
    </location>
</feature>
<reference evidence="3 4" key="1">
    <citation type="submission" date="2016-04" db="EMBL/GenBank/DDBJ databases">
        <title>Complete genome sequence of Dokdonella koreensis DS-123T.</title>
        <authorList>
            <person name="Kim J.F."/>
            <person name="Lee H."/>
            <person name="Kwak M.-J."/>
        </authorList>
    </citation>
    <scope>NUCLEOTIDE SEQUENCE [LARGE SCALE GENOMIC DNA]</scope>
    <source>
        <strain evidence="3 4">DS-123</strain>
    </source>
</reference>